<sequence length="141" mass="15818">MDPRIYPFEFLYDGDCALCRADVARLQRRDRDGHLRFIDVRADTFDPSHYGRTQAQLLARIHGRCADGRIVDGPAVFRIALAATGLRRVAAAMGWPGVAAMLELGYRLFARHRPWLSRRLARFCAADAAACSSAACERRQP</sequence>
<reference evidence="1 2" key="2">
    <citation type="submission" date="2018-04" db="EMBL/GenBank/DDBJ databases">
        <title>Thauera lacus sp. nov., isolated from an saline lake in Inner Mongolia, China.</title>
        <authorList>
            <person name="Liang Q.-Y."/>
        </authorList>
    </citation>
    <scope>NUCLEOTIDE SEQUENCE [LARGE SCALE GENOMIC DNA]</scope>
    <source>
        <strain evidence="1 2">D20</strain>
    </source>
</reference>
<dbReference type="InterPro" id="IPR044691">
    <property type="entry name" value="DCC1_Trx"/>
</dbReference>
<dbReference type="RefSeq" id="WP_107493638.1">
    <property type="nucleotide sequence ID" value="NZ_PZKC01000007.1"/>
</dbReference>
<dbReference type="PANTHER" id="PTHR34290">
    <property type="entry name" value="SI:CH73-390P7.2"/>
    <property type="match status" value="1"/>
</dbReference>
<proteinExistence type="predicted"/>
<protein>
    <submittedName>
        <fullName evidence="1">DUF393 domain-containing protein</fullName>
    </submittedName>
</protein>
<dbReference type="GO" id="GO:0015035">
    <property type="term" value="F:protein-disulfide reductase activity"/>
    <property type="evidence" value="ECO:0007669"/>
    <property type="project" value="InterPro"/>
</dbReference>
<organism evidence="1 2">
    <name type="scientific">Pseudothauera lacus</name>
    <dbReference type="NCBI Taxonomy" id="2136175"/>
    <lineage>
        <taxon>Bacteria</taxon>
        <taxon>Pseudomonadati</taxon>
        <taxon>Pseudomonadota</taxon>
        <taxon>Betaproteobacteria</taxon>
        <taxon>Rhodocyclales</taxon>
        <taxon>Zoogloeaceae</taxon>
        <taxon>Pseudothauera</taxon>
    </lineage>
</organism>
<dbReference type="Proteomes" id="UP000241193">
    <property type="component" value="Unassembled WGS sequence"/>
</dbReference>
<evidence type="ECO:0000313" key="2">
    <source>
        <dbReference type="Proteomes" id="UP000241193"/>
    </source>
</evidence>
<reference evidence="1 2" key="1">
    <citation type="submission" date="2018-03" db="EMBL/GenBank/DDBJ databases">
        <authorList>
            <person name="Keele B.F."/>
        </authorList>
    </citation>
    <scope>NUCLEOTIDE SEQUENCE [LARGE SCALE GENOMIC DNA]</scope>
    <source>
        <strain evidence="1 2">D20</strain>
    </source>
</reference>
<dbReference type="OrthoDB" id="5294764at2"/>
<dbReference type="PANTHER" id="PTHR34290:SF2">
    <property type="entry name" value="OS04G0668800 PROTEIN"/>
    <property type="match status" value="1"/>
</dbReference>
<accession>A0A2T4IEY2</accession>
<dbReference type="AlphaFoldDB" id="A0A2T4IEY2"/>
<comment type="caution">
    <text evidence="1">The sequence shown here is derived from an EMBL/GenBank/DDBJ whole genome shotgun (WGS) entry which is preliminary data.</text>
</comment>
<name>A0A2T4IEY2_9RHOO</name>
<dbReference type="InterPro" id="IPR007263">
    <property type="entry name" value="DCC1-like"/>
</dbReference>
<keyword evidence="2" id="KW-1185">Reference proteome</keyword>
<gene>
    <name evidence="1" type="ORF">C8261_10405</name>
</gene>
<evidence type="ECO:0000313" key="1">
    <source>
        <dbReference type="EMBL" id="PTD96318.1"/>
    </source>
</evidence>
<dbReference type="EMBL" id="PZKC01000007">
    <property type="protein sequence ID" value="PTD96318.1"/>
    <property type="molecule type" value="Genomic_DNA"/>
</dbReference>
<dbReference type="Pfam" id="PF04134">
    <property type="entry name" value="DCC1-like"/>
    <property type="match status" value="1"/>
</dbReference>